<evidence type="ECO:0000313" key="1">
    <source>
        <dbReference type="EMBL" id="QBZ54084.1"/>
    </source>
</evidence>
<protein>
    <submittedName>
        <fullName evidence="1">Uncharacterized protein</fullName>
    </submittedName>
</protein>
<name>A0A4P7N2F6_PYROR</name>
<dbReference type="Proteomes" id="UP000294847">
    <property type="component" value="Chromosome 1"/>
</dbReference>
<proteinExistence type="predicted"/>
<organism evidence="1 2">
    <name type="scientific">Pyricularia oryzae</name>
    <name type="common">Rice blast fungus</name>
    <name type="synonym">Magnaporthe oryzae</name>
    <dbReference type="NCBI Taxonomy" id="318829"/>
    <lineage>
        <taxon>Eukaryota</taxon>
        <taxon>Fungi</taxon>
        <taxon>Dikarya</taxon>
        <taxon>Ascomycota</taxon>
        <taxon>Pezizomycotina</taxon>
        <taxon>Sordariomycetes</taxon>
        <taxon>Sordariomycetidae</taxon>
        <taxon>Magnaporthales</taxon>
        <taxon>Pyriculariaceae</taxon>
        <taxon>Pyricularia</taxon>
    </lineage>
</organism>
<gene>
    <name evidence="1" type="ORF">PoMZ_09775</name>
</gene>
<accession>A0A4P7N2F6</accession>
<dbReference type="AlphaFoldDB" id="A0A4P7N2F6"/>
<dbReference type="EMBL" id="CP034204">
    <property type="protein sequence ID" value="QBZ54084.1"/>
    <property type="molecule type" value="Genomic_DNA"/>
</dbReference>
<reference evidence="1 2" key="1">
    <citation type="journal article" date="2019" name="Mol. Biol. Evol.">
        <title>Blast fungal genomes show frequent chromosomal changes, gene gains and losses, and effector gene turnover.</title>
        <authorList>
            <person name="Gomez Luciano L.B."/>
            <person name="Jason Tsai I."/>
            <person name="Chuma I."/>
            <person name="Tosa Y."/>
            <person name="Chen Y.H."/>
            <person name="Li J.Y."/>
            <person name="Li M.Y."/>
            <person name="Jade Lu M.Y."/>
            <person name="Nakayashiki H."/>
            <person name="Li W.H."/>
        </authorList>
    </citation>
    <scope>NUCLEOTIDE SEQUENCE [LARGE SCALE GENOMIC DNA]</scope>
    <source>
        <strain evidence="1">MZ5-1-6</strain>
    </source>
</reference>
<evidence type="ECO:0000313" key="2">
    <source>
        <dbReference type="Proteomes" id="UP000294847"/>
    </source>
</evidence>
<sequence length="173" mass="18904">MRQHKSVALPTFARLGLCEIAPKPTSPAQNTLAVRGWRLSTCGVVSSLTFILKQARGPRAICLPYSSDRYYYLWVLRVGSCVGPDSFPNRARSCPHDVPSSAVICKAGKKKREKKVPSQSVAFFDAWGRSVRLSFPAHLSLFPSPLSRDRCSPVASWAGTPAERKFVGRVAGG</sequence>